<reference evidence="2 3" key="1">
    <citation type="submission" date="2019-08" db="EMBL/GenBank/DDBJ databases">
        <title>Whole genome of Aphis craccivora.</title>
        <authorList>
            <person name="Voronova N.V."/>
            <person name="Shulinski R.S."/>
            <person name="Bandarenka Y.V."/>
            <person name="Zhorov D.G."/>
            <person name="Warner D."/>
        </authorList>
    </citation>
    <scope>NUCLEOTIDE SEQUENCE [LARGE SCALE GENOMIC DNA]</scope>
    <source>
        <strain evidence="2">180601</strain>
        <tissue evidence="2">Whole Body</tissue>
    </source>
</reference>
<organism evidence="2 3">
    <name type="scientific">Aphis craccivora</name>
    <name type="common">Cowpea aphid</name>
    <dbReference type="NCBI Taxonomy" id="307492"/>
    <lineage>
        <taxon>Eukaryota</taxon>
        <taxon>Metazoa</taxon>
        <taxon>Ecdysozoa</taxon>
        <taxon>Arthropoda</taxon>
        <taxon>Hexapoda</taxon>
        <taxon>Insecta</taxon>
        <taxon>Pterygota</taxon>
        <taxon>Neoptera</taxon>
        <taxon>Paraneoptera</taxon>
        <taxon>Hemiptera</taxon>
        <taxon>Sternorrhyncha</taxon>
        <taxon>Aphidomorpha</taxon>
        <taxon>Aphidoidea</taxon>
        <taxon>Aphididae</taxon>
        <taxon>Aphidini</taxon>
        <taxon>Aphis</taxon>
        <taxon>Aphis</taxon>
    </lineage>
</organism>
<evidence type="ECO:0000313" key="3">
    <source>
        <dbReference type="Proteomes" id="UP000478052"/>
    </source>
</evidence>
<sequence>MFVNLLFDYITSILTKQPLDFDHKKSIELRSLEKYHKSVLDFKEQKIKTEMVYTYLGTDKEKSNKALNSQPVKSMKLKLKKNKAMIESKQNILNILNTTHLFQRLSKRKIKGEIEQARLLFLEVKNALDTSSNVQNKLHSQNTINKTKIVEILVHINSIESEIKKRVTDFKLNVNELDTSIKEVSKEILSDFEFKNNEKEYMKQNISKNIMNPEIKVRKMIDSLKQTNEFKPLNLLTHSKNLLYDVDWDDFLITHNLSNETILIDLQQNYNTVTSLNTLMNNIHFMEQDIITNLKNATCFINNVRSNRDVSTQVLKKLNDEFFDLKKRNKLMMNGYQNSDDLESFRKYDSQVQYSIDHVLFQTTKKKYTYQLMSGSYLEELRGDRQSSKVTLLHEKLNKIQDRHNELLTKRRKIILDEIKKTTTTSETIVKKKSNDIIGSSNLIVSYKNNIKTYKNFIQEFADINVSLENAIKDLVHQNIFGKLEQLENEEMELANSINMYDNEIDELNKETELIETNSKRDELNIKTS</sequence>
<evidence type="ECO:0000256" key="1">
    <source>
        <dbReference type="SAM" id="Coils"/>
    </source>
</evidence>
<dbReference type="Proteomes" id="UP000478052">
    <property type="component" value="Unassembled WGS sequence"/>
</dbReference>
<protein>
    <submittedName>
        <fullName evidence="2">Uncharacterized protein</fullName>
    </submittedName>
</protein>
<feature type="coiled-coil region" evidence="1">
    <location>
        <begin position="484"/>
        <end position="518"/>
    </location>
</feature>
<name>A0A6G0YRT9_APHCR</name>
<keyword evidence="1" id="KW-0175">Coiled coil</keyword>
<evidence type="ECO:0000313" key="2">
    <source>
        <dbReference type="EMBL" id="KAF0760245.1"/>
    </source>
</evidence>
<feature type="non-terminal residue" evidence="2">
    <location>
        <position position="529"/>
    </location>
</feature>
<keyword evidence="3" id="KW-1185">Reference proteome</keyword>
<gene>
    <name evidence="2" type="ORF">FWK35_00011060</name>
</gene>
<dbReference type="EMBL" id="VUJU01002741">
    <property type="protein sequence ID" value="KAF0760245.1"/>
    <property type="molecule type" value="Genomic_DNA"/>
</dbReference>
<proteinExistence type="predicted"/>
<dbReference type="OrthoDB" id="6601457at2759"/>
<comment type="caution">
    <text evidence="2">The sequence shown here is derived from an EMBL/GenBank/DDBJ whole genome shotgun (WGS) entry which is preliminary data.</text>
</comment>
<dbReference type="AlphaFoldDB" id="A0A6G0YRT9"/>
<accession>A0A6G0YRT9</accession>